<reference evidence="2" key="1">
    <citation type="journal article" date="2014" name="Front. Microbiol.">
        <title>High frequency of phylogenetically diverse reductive dehalogenase-homologous genes in deep subseafloor sedimentary metagenomes.</title>
        <authorList>
            <person name="Kawai M."/>
            <person name="Futagami T."/>
            <person name="Toyoda A."/>
            <person name="Takaki Y."/>
            <person name="Nishi S."/>
            <person name="Hori S."/>
            <person name="Arai W."/>
            <person name="Tsubouchi T."/>
            <person name="Morono Y."/>
            <person name="Uchiyama I."/>
            <person name="Ito T."/>
            <person name="Fujiyama A."/>
            <person name="Inagaki F."/>
            <person name="Takami H."/>
        </authorList>
    </citation>
    <scope>NUCLEOTIDE SEQUENCE</scope>
    <source>
        <strain evidence="2">Expedition CK06-06</strain>
    </source>
</reference>
<feature type="domain" description="LysR substrate-binding" evidence="1">
    <location>
        <begin position="2"/>
        <end position="79"/>
    </location>
</feature>
<dbReference type="AlphaFoldDB" id="X1V702"/>
<dbReference type="InterPro" id="IPR005119">
    <property type="entry name" value="LysR_subst-bd"/>
</dbReference>
<dbReference type="EMBL" id="BARW01030980">
    <property type="protein sequence ID" value="GAJ11792.1"/>
    <property type="molecule type" value="Genomic_DNA"/>
</dbReference>
<sequence>MNVKLEINDNDSIISAVSESNYISIMSEYMADNAEKAGLIKILEIKGYPEIVRRPLYFIKLREKELSELKKDFWEYIKKNKKNQ</sequence>
<protein>
    <recommendedName>
        <fullName evidence="1">LysR substrate-binding domain-containing protein</fullName>
    </recommendedName>
</protein>
<dbReference type="SUPFAM" id="SSF53850">
    <property type="entry name" value="Periplasmic binding protein-like II"/>
    <property type="match status" value="1"/>
</dbReference>
<proteinExistence type="predicted"/>
<dbReference type="Pfam" id="PF03466">
    <property type="entry name" value="LysR_substrate"/>
    <property type="match status" value="1"/>
</dbReference>
<accession>X1V702</accession>
<comment type="caution">
    <text evidence="2">The sequence shown here is derived from an EMBL/GenBank/DDBJ whole genome shotgun (WGS) entry which is preliminary data.</text>
</comment>
<dbReference type="Gene3D" id="3.40.190.290">
    <property type="match status" value="1"/>
</dbReference>
<gene>
    <name evidence="2" type="ORF">S12H4_49390</name>
</gene>
<evidence type="ECO:0000259" key="1">
    <source>
        <dbReference type="Pfam" id="PF03466"/>
    </source>
</evidence>
<organism evidence="2">
    <name type="scientific">marine sediment metagenome</name>
    <dbReference type="NCBI Taxonomy" id="412755"/>
    <lineage>
        <taxon>unclassified sequences</taxon>
        <taxon>metagenomes</taxon>
        <taxon>ecological metagenomes</taxon>
    </lineage>
</organism>
<evidence type="ECO:0000313" key="2">
    <source>
        <dbReference type="EMBL" id="GAJ11792.1"/>
    </source>
</evidence>
<name>X1V702_9ZZZZ</name>